<name>A0A6N7XAD9_9ACTN</name>
<evidence type="ECO:0000313" key="4">
    <source>
        <dbReference type="EMBL" id="MST72500.1"/>
    </source>
</evidence>
<keyword evidence="1" id="KW-1133">Transmembrane helix</keyword>
<dbReference type="Pfam" id="PF16116">
    <property type="entry name" value="DUF4832"/>
    <property type="match status" value="1"/>
</dbReference>
<evidence type="ECO:0000259" key="2">
    <source>
        <dbReference type="Pfam" id="PF16116"/>
    </source>
</evidence>
<feature type="domain" description="DUF4874" evidence="3">
    <location>
        <begin position="59"/>
        <end position="194"/>
    </location>
</feature>
<organism evidence="4 5">
    <name type="scientific">Olsenella porci</name>
    <dbReference type="NCBI Taxonomy" id="2652279"/>
    <lineage>
        <taxon>Bacteria</taxon>
        <taxon>Bacillati</taxon>
        <taxon>Actinomycetota</taxon>
        <taxon>Coriobacteriia</taxon>
        <taxon>Coriobacteriales</taxon>
        <taxon>Atopobiaceae</taxon>
        <taxon>Olsenella</taxon>
    </lineage>
</organism>
<reference evidence="4 5" key="1">
    <citation type="submission" date="2019-08" db="EMBL/GenBank/DDBJ databases">
        <title>In-depth cultivation of the pig gut microbiome towards novel bacterial diversity and tailored functional studies.</title>
        <authorList>
            <person name="Wylensek D."/>
            <person name="Hitch T.C.A."/>
            <person name="Clavel T."/>
        </authorList>
    </citation>
    <scope>NUCLEOTIDE SEQUENCE [LARGE SCALE GENOMIC DNA]</scope>
    <source>
        <strain evidence="4 5">CA-Schmier-601-WT-1</strain>
    </source>
</reference>
<dbReference type="RefSeq" id="WP_154434679.1">
    <property type="nucleotide sequence ID" value="NZ_VUNC01000003.1"/>
</dbReference>
<dbReference type="Proteomes" id="UP000469325">
    <property type="component" value="Unassembled WGS sequence"/>
</dbReference>
<sequence length="429" mass="46364">MRGRPWVALAFVAAIGALMLTWFWKTWWKVEALPLCEGTQCVSYPGQGTYKIHAVRIDEANHDTYDGEQLVMLEVNLSAYRDVALPHTALVNLHSLLDAASSGGRRLILRFCYDWDGQAALHEPSDISTVQTHMRQVADVVNSYADKVVVVQGLFCGDWGEMHGGHFSGEASMLRLADTLGGCLDPSIPLAVRTAGQYQSIVRNDPSLKGRLSLFNDGLLGSATDLGTFDADQEDGGLSLERVVSGQLPYGGEVVSTEETDSGVVNQMEHLRQLHVSYLNEDYDRNVWDAWAAAQYDGTTVAQYVKAHLGARFMVSAANVRQSFLSDWTTVSVTIKNTGFSRASSSISAWLRLSGGDGSRDIALAANLREVPSGGSQTYSATLPLDEGADGYSVAVVLKDEAGNELPLANQGCEDGALTVFGLSHLRVG</sequence>
<evidence type="ECO:0000259" key="3">
    <source>
        <dbReference type="Pfam" id="PF16173"/>
    </source>
</evidence>
<keyword evidence="5" id="KW-1185">Reference proteome</keyword>
<gene>
    <name evidence="4" type="ORF">FYJ68_05185</name>
</gene>
<dbReference type="EMBL" id="VUNC01000003">
    <property type="protein sequence ID" value="MST72500.1"/>
    <property type="molecule type" value="Genomic_DNA"/>
</dbReference>
<accession>A0A6N7XAD9</accession>
<proteinExistence type="predicted"/>
<feature type="transmembrane region" description="Helical" evidence="1">
    <location>
        <begin position="6"/>
        <end position="24"/>
    </location>
</feature>
<dbReference type="AlphaFoldDB" id="A0A6N7XAD9"/>
<dbReference type="Pfam" id="PF16173">
    <property type="entry name" value="DUF4874"/>
    <property type="match status" value="1"/>
</dbReference>
<dbReference type="InterPro" id="IPR032267">
    <property type="entry name" value="DUF4832"/>
</dbReference>
<comment type="caution">
    <text evidence="4">The sequence shown here is derived from an EMBL/GenBank/DDBJ whole genome shotgun (WGS) entry which is preliminary data.</text>
</comment>
<keyword evidence="1" id="KW-0472">Membrane</keyword>
<keyword evidence="1" id="KW-0812">Transmembrane</keyword>
<feature type="domain" description="DUF4832" evidence="2">
    <location>
        <begin position="211"/>
        <end position="402"/>
    </location>
</feature>
<evidence type="ECO:0000256" key="1">
    <source>
        <dbReference type="SAM" id="Phobius"/>
    </source>
</evidence>
<dbReference type="InterPro" id="IPR032379">
    <property type="entry name" value="DUF4874"/>
</dbReference>
<protein>
    <submittedName>
        <fullName evidence="4">DUF4874 domain-containing protein</fullName>
    </submittedName>
</protein>
<evidence type="ECO:0000313" key="5">
    <source>
        <dbReference type="Proteomes" id="UP000469325"/>
    </source>
</evidence>